<dbReference type="GO" id="GO:0008483">
    <property type="term" value="F:transaminase activity"/>
    <property type="evidence" value="ECO:0007669"/>
    <property type="project" value="TreeGrafter"/>
</dbReference>
<dbReference type="PANTHER" id="PTHR30244:SF42">
    <property type="entry name" value="UDP-2-ACETAMIDO-2-DEOXY-3-OXO-D-GLUCURONATE AMINOTRANSFERASE"/>
    <property type="match status" value="1"/>
</dbReference>
<reference evidence="3" key="1">
    <citation type="submission" date="2017-06" db="EMBL/GenBank/DDBJ databases">
        <authorList>
            <person name="Varghese N."/>
            <person name="Submissions S."/>
        </authorList>
    </citation>
    <scope>NUCLEOTIDE SEQUENCE [LARGE SCALE GENOMIC DNA]</scope>
    <source>
        <strain evidence="3">DSM 27993</strain>
    </source>
</reference>
<dbReference type="Gene3D" id="3.40.640.10">
    <property type="entry name" value="Type I PLP-dependent aspartate aminotransferase-like (Major domain)"/>
    <property type="match status" value="1"/>
</dbReference>
<organism evidence="2 3">
    <name type="scientific">Lutibacter flavus</name>
    <dbReference type="NCBI Taxonomy" id="691689"/>
    <lineage>
        <taxon>Bacteria</taxon>
        <taxon>Pseudomonadati</taxon>
        <taxon>Bacteroidota</taxon>
        <taxon>Flavobacteriia</taxon>
        <taxon>Flavobacteriales</taxon>
        <taxon>Flavobacteriaceae</taxon>
        <taxon>Lutibacter</taxon>
    </lineage>
</organism>
<accession>A0A238YZF6</accession>
<dbReference type="EMBL" id="FZNX01000005">
    <property type="protein sequence ID" value="SNR75939.1"/>
    <property type="molecule type" value="Genomic_DNA"/>
</dbReference>
<dbReference type="Pfam" id="PF01041">
    <property type="entry name" value="DegT_DnrJ_EryC1"/>
    <property type="match status" value="1"/>
</dbReference>
<dbReference type="InterPro" id="IPR015424">
    <property type="entry name" value="PyrdxlP-dep_Trfase"/>
</dbReference>
<dbReference type="SUPFAM" id="SSF53383">
    <property type="entry name" value="PLP-dependent transferases"/>
    <property type="match status" value="1"/>
</dbReference>
<keyword evidence="1" id="KW-0663">Pyridoxal phosphate</keyword>
<dbReference type="OrthoDB" id="1117639at2"/>
<dbReference type="AlphaFoldDB" id="A0A238YZF6"/>
<dbReference type="GO" id="GO:0000271">
    <property type="term" value="P:polysaccharide biosynthetic process"/>
    <property type="evidence" value="ECO:0007669"/>
    <property type="project" value="TreeGrafter"/>
</dbReference>
<dbReference type="Gene3D" id="3.90.1150.10">
    <property type="entry name" value="Aspartate Aminotransferase, domain 1"/>
    <property type="match status" value="1"/>
</dbReference>
<keyword evidence="3" id="KW-1185">Reference proteome</keyword>
<dbReference type="GO" id="GO:0030170">
    <property type="term" value="F:pyridoxal phosphate binding"/>
    <property type="evidence" value="ECO:0007669"/>
    <property type="project" value="TreeGrafter"/>
</dbReference>
<proteinExistence type="inferred from homology"/>
<evidence type="ECO:0000256" key="1">
    <source>
        <dbReference type="RuleBase" id="RU004508"/>
    </source>
</evidence>
<dbReference type="Proteomes" id="UP000198412">
    <property type="component" value="Unassembled WGS sequence"/>
</dbReference>
<dbReference type="InterPro" id="IPR015421">
    <property type="entry name" value="PyrdxlP-dep_Trfase_major"/>
</dbReference>
<gene>
    <name evidence="2" type="ORF">SAMN04488111_2920</name>
</gene>
<sequence>MISKKAEIIENLSRDIHFTNSAREGWEIILRNLNPNSKILLPSYIGITEREGSGIFDPVVKIGVDYDFYLLNDDLSLSISEIKRQLEKQEYDLILLVHYFGFKLKNVNSIINLCKQYNVITVEDCAHLYNYNLYDFSKVGLNSDFIFYSLHKNFPLNDGGAFIQNNLNLKRPNVSTIKLKSNISFKISKYDSIAIAKKRIENFIYLENLLVGIPCLRSLKKIGSEDIPNSYPIIVENGLREKLYFWLLDNNMTVIALYYRLISPLNKKEFKSMKAISDSILNLPVHQDITKSDLFNLTEKIKEFYEK</sequence>
<dbReference type="PANTHER" id="PTHR30244">
    <property type="entry name" value="TRANSAMINASE"/>
    <property type="match status" value="1"/>
</dbReference>
<name>A0A238YZF6_9FLAO</name>
<protein>
    <submittedName>
        <fullName evidence="2">dTDP-4-amino-4,6-dideoxygalactose transaminase</fullName>
    </submittedName>
</protein>
<comment type="similarity">
    <text evidence="1">Belongs to the DegT/DnrJ/EryC1 family.</text>
</comment>
<dbReference type="InterPro" id="IPR000653">
    <property type="entry name" value="DegT/StrS_aminotransferase"/>
</dbReference>
<evidence type="ECO:0000313" key="2">
    <source>
        <dbReference type="EMBL" id="SNR75939.1"/>
    </source>
</evidence>
<dbReference type="RefSeq" id="WP_089379185.1">
    <property type="nucleotide sequence ID" value="NZ_FZNX01000005.1"/>
</dbReference>
<dbReference type="InterPro" id="IPR015422">
    <property type="entry name" value="PyrdxlP-dep_Trfase_small"/>
</dbReference>
<evidence type="ECO:0000313" key="3">
    <source>
        <dbReference type="Proteomes" id="UP000198412"/>
    </source>
</evidence>